<proteinExistence type="predicted"/>
<feature type="transmembrane region" description="Helical" evidence="1">
    <location>
        <begin position="182"/>
        <end position="203"/>
    </location>
</feature>
<comment type="caution">
    <text evidence="2">The sequence shown here is derived from an EMBL/GenBank/DDBJ whole genome shotgun (WGS) entry which is preliminary data.</text>
</comment>
<keyword evidence="1" id="KW-0472">Membrane</keyword>
<dbReference type="PANTHER" id="PTHR37314:SF4">
    <property type="entry name" value="UPF0700 TRANSMEMBRANE PROTEIN YOAK"/>
    <property type="match status" value="1"/>
</dbReference>
<dbReference type="AlphaFoldDB" id="A0A9D2S113"/>
<organism evidence="2 3">
    <name type="scientific">Candidatus Ruthenibacterium avium</name>
    <dbReference type="NCBI Taxonomy" id="2838751"/>
    <lineage>
        <taxon>Bacteria</taxon>
        <taxon>Bacillati</taxon>
        <taxon>Bacillota</taxon>
        <taxon>Clostridia</taxon>
        <taxon>Eubacteriales</taxon>
        <taxon>Oscillospiraceae</taxon>
        <taxon>Ruthenibacterium</taxon>
    </lineage>
</organism>
<dbReference type="PANTHER" id="PTHR37314">
    <property type="entry name" value="SLR0142 PROTEIN"/>
    <property type="match status" value="1"/>
</dbReference>
<feature type="transmembrane region" description="Helical" evidence="1">
    <location>
        <begin position="69"/>
        <end position="89"/>
    </location>
</feature>
<gene>
    <name evidence="2" type="ORF">H9943_07305</name>
</gene>
<feature type="transmembrane region" description="Helical" evidence="1">
    <location>
        <begin position="126"/>
        <end position="143"/>
    </location>
</feature>
<keyword evidence="1" id="KW-0812">Transmembrane</keyword>
<sequence length="246" mass="27653">MHNSLFRKVLALSGEMPFHERLRVGLCLTWVGGFLEVYTYLLHGGVFANAQTGNLLLLAIEASRWNPHAVYYLLPIGAFFVGVFTSEWIRSRQTAQQSILWQHWVLLLEAVVFFVIAFLPKGINDAVVIVAVAFVCAMQFNTFRKAHGLSYASTFCTGNLRSAVENLFYGIFRHQRERAKTAGRYFSVIGAFLCGTMTGYWFVTFWGQTSILLCAAIMVILFIVMKWPCVTACRQGQNGANKDDAP</sequence>
<reference evidence="2" key="2">
    <citation type="submission" date="2021-04" db="EMBL/GenBank/DDBJ databases">
        <authorList>
            <person name="Gilroy R."/>
        </authorList>
    </citation>
    <scope>NUCLEOTIDE SEQUENCE</scope>
    <source>
        <strain evidence="2">ChiBcec8-14828</strain>
    </source>
</reference>
<keyword evidence="1" id="KW-1133">Transmembrane helix</keyword>
<feature type="transmembrane region" description="Helical" evidence="1">
    <location>
        <begin position="21"/>
        <end position="41"/>
    </location>
</feature>
<reference evidence="2" key="1">
    <citation type="journal article" date="2021" name="PeerJ">
        <title>Extensive microbial diversity within the chicken gut microbiome revealed by metagenomics and culture.</title>
        <authorList>
            <person name="Gilroy R."/>
            <person name="Ravi A."/>
            <person name="Getino M."/>
            <person name="Pursley I."/>
            <person name="Horton D.L."/>
            <person name="Alikhan N.F."/>
            <person name="Baker D."/>
            <person name="Gharbi K."/>
            <person name="Hall N."/>
            <person name="Watson M."/>
            <person name="Adriaenssens E.M."/>
            <person name="Foster-Nyarko E."/>
            <person name="Jarju S."/>
            <person name="Secka A."/>
            <person name="Antonio M."/>
            <person name="Oren A."/>
            <person name="Chaudhuri R.R."/>
            <person name="La Ragione R."/>
            <person name="Hildebrand F."/>
            <person name="Pallen M.J."/>
        </authorList>
    </citation>
    <scope>NUCLEOTIDE SEQUENCE</scope>
    <source>
        <strain evidence="2">ChiBcec8-14828</strain>
    </source>
</reference>
<name>A0A9D2S113_9FIRM</name>
<dbReference type="EMBL" id="DWYA01000060">
    <property type="protein sequence ID" value="HJB40188.1"/>
    <property type="molecule type" value="Genomic_DNA"/>
</dbReference>
<feature type="transmembrane region" description="Helical" evidence="1">
    <location>
        <begin position="101"/>
        <end position="120"/>
    </location>
</feature>
<evidence type="ECO:0000256" key="1">
    <source>
        <dbReference type="SAM" id="Phobius"/>
    </source>
</evidence>
<evidence type="ECO:0000313" key="3">
    <source>
        <dbReference type="Proteomes" id="UP000824209"/>
    </source>
</evidence>
<dbReference type="Pfam" id="PF06912">
    <property type="entry name" value="DUF1275"/>
    <property type="match status" value="1"/>
</dbReference>
<dbReference type="Proteomes" id="UP000824209">
    <property type="component" value="Unassembled WGS sequence"/>
</dbReference>
<dbReference type="InterPro" id="IPR010699">
    <property type="entry name" value="DUF1275"/>
</dbReference>
<feature type="transmembrane region" description="Helical" evidence="1">
    <location>
        <begin position="209"/>
        <end position="227"/>
    </location>
</feature>
<evidence type="ECO:0000313" key="2">
    <source>
        <dbReference type="EMBL" id="HJB40188.1"/>
    </source>
</evidence>
<accession>A0A9D2S113</accession>
<protein>
    <submittedName>
        <fullName evidence="2">DUF1275 domain-containing protein</fullName>
    </submittedName>
</protein>